<dbReference type="EMBL" id="CAJFCW020000006">
    <property type="protein sequence ID" value="CAG9127020.1"/>
    <property type="molecule type" value="Genomic_DNA"/>
</dbReference>
<evidence type="ECO:0000256" key="5">
    <source>
        <dbReference type="ARBA" id="ARBA00022933"/>
    </source>
</evidence>
<keyword evidence="10" id="KW-1185">Reference proteome</keyword>
<proteinExistence type="inferred from homology"/>
<name>A0A811LPJ8_9BILA</name>
<gene>
    <name evidence="9" type="ORF">BOKJ2_LOCUS13640</name>
</gene>
<reference evidence="9" key="1">
    <citation type="submission" date="2020-09" db="EMBL/GenBank/DDBJ databases">
        <authorList>
            <person name="Kikuchi T."/>
        </authorList>
    </citation>
    <scope>NUCLEOTIDE SEQUENCE</scope>
    <source>
        <strain evidence="9">SH1</strain>
    </source>
</reference>
<evidence type="ECO:0000313" key="10">
    <source>
        <dbReference type="Proteomes" id="UP000614601"/>
    </source>
</evidence>
<keyword evidence="4" id="KW-0256">Endoplasmic reticulum</keyword>
<accession>A0A811LPJ8</accession>
<evidence type="ECO:0000259" key="8">
    <source>
        <dbReference type="Pfam" id="PF08806"/>
    </source>
</evidence>
<dbReference type="Pfam" id="PF08806">
    <property type="entry name" value="Sep15_SelM"/>
    <property type="match status" value="1"/>
</dbReference>
<dbReference type="EMBL" id="CAJFDH010000006">
    <property type="protein sequence ID" value="CAD5229581.1"/>
    <property type="molecule type" value="Genomic_DNA"/>
</dbReference>
<dbReference type="Proteomes" id="UP000614601">
    <property type="component" value="Unassembled WGS sequence"/>
</dbReference>
<evidence type="ECO:0000256" key="4">
    <source>
        <dbReference type="ARBA" id="ARBA00022824"/>
    </source>
</evidence>
<keyword evidence="5" id="KW-0712">Selenocysteine</keyword>
<organism evidence="9 10">
    <name type="scientific">Bursaphelenchus okinawaensis</name>
    <dbReference type="NCBI Taxonomy" id="465554"/>
    <lineage>
        <taxon>Eukaryota</taxon>
        <taxon>Metazoa</taxon>
        <taxon>Ecdysozoa</taxon>
        <taxon>Nematoda</taxon>
        <taxon>Chromadorea</taxon>
        <taxon>Rhabditida</taxon>
        <taxon>Tylenchina</taxon>
        <taxon>Tylenchomorpha</taxon>
        <taxon>Aphelenchoidea</taxon>
        <taxon>Aphelenchoididae</taxon>
        <taxon>Bursaphelenchus</taxon>
    </lineage>
</organism>
<evidence type="ECO:0000256" key="6">
    <source>
        <dbReference type="ARBA" id="ARBA00040775"/>
    </source>
</evidence>
<keyword evidence="3 7" id="KW-0732">Signal</keyword>
<evidence type="ECO:0000256" key="3">
    <source>
        <dbReference type="ARBA" id="ARBA00022729"/>
    </source>
</evidence>
<dbReference type="PANTHER" id="PTHR13077:SF6">
    <property type="entry name" value="SELENOPROTEIN F"/>
    <property type="match status" value="1"/>
</dbReference>
<dbReference type="Gene3D" id="3.40.30.50">
    <property type="entry name" value="Sep15/SelM thioredoxin-like domain, active-site redox motif"/>
    <property type="match status" value="1"/>
</dbReference>
<evidence type="ECO:0000256" key="7">
    <source>
        <dbReference type="SAM" id="SignalP"/>
    </source>
</evidence>
<dbReference type="InterPro" id="IPR014912">
    <property type="entry name" value="Sep15_SelM_dom"/>
</dbReference>
<dbReference type="InterPro" id="IPR038219">
    <property type="entry name" value="Sep15/SelM_sf"/>
</dbReference>
<comment type="similarity">
    <text evidence="2">Belongs to the selenoprotein M/F family.</text>
</comment>
<evidence type="ECO:0000313" key="9">
    <source>
        <dbReference type="EMBL" id="CAD5229581.1"/>
    </source>
</evidence>
<feature type="domain" description="Selenoprotein F/M" evidence="8">
    <location>
        <begin position="79"/>
        <end position="150"/>
    </location>
</feature>
<dbReference type="GO" id="GO:0005788">
    <property type="term" value="C:endoplasmic reticulum lumen"/>
    <property type="evidence" value="ECO:0007669"/>
    <property type="project" value="UniProtKB-SubCell"/>
</dbReference>
<dbReference type="OrthoDB" id="1910009at2759"/>
<protein>
    <recommendedName>
        <fullName evidence="6">Selenoprotein F</fullName>
    </recommendedName>
</protein>
<comment type="subcellular location">
    <subcellularLocation>
        <location evidence="1">Endoplasmic reticulum lumen</location>
    </subcellularLocation>
</comment>
<dbReference type="PANTHER" id="PTHR13077">
    <property type="entry name" value="SELENOPROTEIN F"/>
    <property type="match status" value="1"/>
</dbReference>
<sequence>MRLLYTILLMVPLVTSQLYEEDTEMSAEECKEVGFNKATLKCPTCKLLPQYNLDLIVSDCEKCCIKESEKSHEKYPSAQIEVCECNLQRFPQVNAFVKTELSQQWGNKLRIRHVRGTLPTIVLKDGAGKPQKTLNIEKWDTDTITDFLNDWLE</sequence>
<dbReference type="InterPro" id="IPR036249">
    <property type="entry name" value="Thioredoxin-like_sf"/>
</dbReference>
<evidence type="ECO:0000256" key="1">
    <source>
        <dbReference type="ARBA" id="ARBA00004319"/>
    </source>
</evidence>
<dbReference type="AlphaFoldDB" id="A0A811LPJ8"/>
<dbReference type="Proteomes" id="UP000783686">
    <property type="component" value="Unassembled WGS sequence"/>
</dbReference>
<dbReference type="SUPFAM" id="SSF52833">
    <property type="entry name" value="Thioredoxin-like"/>
    <property type="match status" value="1"/>
</dbReference>
<evidence type="ECO:0000256" key="2">
    <source>
        <dbReference type="ARBA" id="ARBA00005742"/>
    </source>
</evidence>
<comment type="caution">
    <text evidence="9">The sequence shown here is derived from an EMBL/GenBank/DDBJ whole genome shotgun (WGS) entry which is preliminary data.</text>
</comment>
<feature type="chain" id="PRO_5035595642" description="Selenoprotein F" evidence="7">
    <location>
        <begin position="17"/>
        <end position="153"/>
    </location>
</feature>
<dbReference type="InterPro" id="IPR039992">
    <property type="entry name" value="Sep15_SelM"/>
</dbReference>
<dbReference type="GO" id="GO:0016491">
    <property type="term" value="F:oxidoreductase activity"/>
    <property type="evidence" value="ECO:0007669"/>
    <property type="project" value="TreeGrafter"/>
</dbReference>
<feature type="signal peptide" evidence="7">
    <location>
        <begin position="1"/>
        <end position="16"/>
    </location>
</feature>